<accession>A0A0B6YTD5</accession>
<gene>
    <name evidence="1" type="primary">ORF36560</name>
</gene>
<evidence type="ECO:0000313" key="1">
    <source>
        <dbReference type="EMBL" id="CEK59509.1"/>
    </source>
</evidence>
<dbReference type="EMBL" id="HACG01012644">
    <property type="protein sequence ID" value="CEK59509.1"/>
    <property type="molecule type" value="Transcribed_RNA"/>
</dbReference>
<reference evidence="1" key="1">
    <citation type="submission" date="2014-12" db="EMBL/GenBank/DDBJ databases">
        <title>Insight into the proteome of Arion vulgaris.</title>
        <authorList>
            <person name="Aradska J."/>
            <person name="Bulat T."/>
            <person name="Smidak R."/>
            <person name="Sarate P."/>
            <person name="Gangsoo J."/>
            <person name="Sialana F."/>
            <person name="Bilban M."/>
            <person name="Lubec G."/>
        </authorList>
    </citation>
    <scope>NUCLEOTIDE SEQUENCE</scope>
    <source>
        <tissue evidence="1">Skin</tissue>
    </source>
</reference>
<dbReference type="AlphaFoldDB" id="A0A0B6YTD5"/>
<proteinExistence type="predicted"/>
<feature type="non-terminal residue" evidence="1">
    <location>
        <position position="72"/>
    </location>
</feature>
<organism evidence="1">
    <name type="scientific">Arion vulgaris</name>
    <dbReference type="NCBI Taxonomy" id="1028688"/>
    <lineage>
        <taxon>Eukaryota</taxon>
        <taxon>Metazoa</taxon>
        <taxon>Spiralia</taxon>
        <taxon>Lophotrochozoa</taxon>
        <taxon>Mollusca</taxon>
        <taxon>Gastropoda</taxon>
        <taxon>Heterobranchia</taxon>
        <taxon>Euthyneura</taxon>
        <taxon>Panpulmonata</taxon>
        <taxon>Eupulmonata</taxon>
        <taxon>Stylommatophora</taxon>
        <taxon>Helicina</taxon>
        <taxon>Arionoidea</taxon>
        <taxon>Arionidae</taxon>
        <taxon>Arion</taxon>
    </lineage>
</organism>
<name>A0A0B6YTD5_9EUPU</name>
<protein>
    <submittedName>
        <fullName evidence="1">Uncharacterized protein</fullName>
    </submittedName>
</protein>
<sequence>MCEAVTFYTSLSIYLDTCSSSVGVHSSSFNSQRTRALQQPSFSPSYILPSFPTLAIPSNSPCLTYPFNISFQ</sequence>